<comment type="caution">
    <text evidence="1">The sequence shown here is derived from an EMBL/GenBank/DDBJ whole genome shotgun (WGS) entry which is preliminary data.</text>
</comment>
<dbReference type="Gramene" id="PHT61119">
    <property type="protein sequence ID" value="PHT61119"/>
    <property type="gene ID" value="T459_35034"/>
</dbReference>
<evidence type="ECO:0000313" key="1">
    <source>
        <dbReference type="EMBL" id="PHT61119.1"/>
    </source>
</evidence>
<reference evidence="1 2" key="1">
    <citation type="journal article" date="2014" name="Nat. Genet.">
        <title>Genome sequence of the hot pepper provides insights into the evolution of pungency in Capsicum species.</title>
        <authorList>
            <person name="Kim S."/>
            <person name="Park M."/>
            <person name="Yeom S.I."/>
            <person name="Kim Y.M."/>
            <person name="Lee J.M."/>
            <person name="Lee H.A."/>
            <person name="Seo E."/>
            <person name="Choi J."/>
            <person name="Cheong K."/>
            <person name="Kim K.T."/>
            <person name="Jung K."/>
            <person name="Lee G.W."/>
            <person name="Oh S.K."/>
            <person name="Bae C."/>
            <person name="Kim S.B."/>
            <person name="Lee H.Y."/>
            <person name="Kim S.Y."/>
            <person name="Kim M.S."/>
            <person name="Kang B.C."/>
            <person name="Jo Y.D."/>
            <person name="Yang H.B."/>
            <person name="Jeong H.J."/>
            <person name="Kang W.H."/>
            <person name="Kwon J.K."/>
            <person name="Shin C."/>
            <person name="Lim J.Y."/>
            <person name="Park J.H."/>
            <person name="Huh J.H."/>
            <person name="Kim J.S."/>
            <person name="Kim B.D."/>
            <person name="Cohen O."/>
            <person name="Paran I."/>
            <person name="Suh M.C."/>
            <person name="Lee S.B."/>
            <person name="Kim Y.K."/>
            <person name="Shin Y."/>
            <person name="Noh S.J."/>
            <person name="Park J."/>
            <person name="Seo Y.S."/>
            <person name="Kwon S.Y."/>
            <person name="Kim H.A."/>
            <person name="Park J.M."/>
            <person name="Kim H.J."/>
            <person name="Choi S.B."/>
            <person name="Bosland P.W."/>
            <person name="Reeves G."/>
            <person name="Jo S.H."/>
            <person name="Lee B.W."/>
            <person name="Cho H.T."/>
            <person name="Choi H.S."/>
            <person name="Lee M.S."/>
            <person name="Yu Y."/>
            <person name="Do Choi Y."/>
            <person name="Park B.S."/>
            <person name="van Deynze A."/>
            <person name="Ashrafi H."/>
            <person name="Hill T."/>
            <person name="Kim W.T."/>
            <person name="Pai H.S."/>
            <person name="Ahn H.K."/>
            <person name="Yeam I."/>
            <person name="Giovannoni J.J."/>
            <person name="Rose J.K."/>
            <person name="Sorensen I."/>
            <person name="Lee S.J."/>
            <person name="Kim R.W."/>
            <person name="Choi I.Y."/>
            <person name="Choi B.S."/>
            <person name="Lim J.S."/>
            <person name="Lee Y.H."/>
            <person name="Choi D."/>
        </authorList>
    </citation>
    <scope>NUCLEOTIDE SEQUENCE [LARGE SCALE GENOMIC DNA]</scope>
    <source>
        <strain evidence="2">cv. CM334</strain>
    </source>
</reference>
<dbReference type="EMBL" id="AYRZ02000247">
    <property type="protein sequence ID" value="PHT61119.1"/>
    <property type="molecule type" value="Genomic_DNA"/>
</dbReference>
<dbReference type="AlphaFoldDB" id="A0A2G2XUJ8"/>
<accession>A0A2G2XUJ8</accession>
<dbReference type="Proteomes" id="UP000222542">
    <property type="component" value="Unassembled WGS sequence"/>
</dbReference>
<organism evidence="1 2">
    <name type="scientific">Capsicum annuum</name>
    <name type="common">Capsicum pepper</name>
    <dbReference type="NCBI Taxonomy" id="4072"/>
    <lineage>
        <taxon>Eukaryota</taxon>
        <taxon>Viridiplantae</taxon>
        <taxon>Streptophyta</taxon>
        <taxon>Embryophyta</taxon>
        <taxon>Tracheophyta</taxon>
        <taxon>Spermatophyta</taxon>
        <taxon>Magnoliopsida</taxon>
        <taxon>eudicotyledons</taxon>
        <taxon>Gunneridae</taxon>
        <taxon>Pentapetalae</taxon>
        <taxon>asterids</taxon>
        <taxon>lamiids</taxon>
        <taxon>Solanales</taxon>
        <taxon>Solanaceae</taxon>
        <taxon>Solanoideae</taxon>
        <taxon>Capsiceae</taxon>
        <taxon>Capsicum</taxon>
    </lineage>
</organism>
<protein>
    <submittedName>
        <fullName evidence="1">Uncharacterized protein</fullName>
    </submittedName>
</protein>
<keyword evidence="2" id="KW-1185">Reference proteome</keyword>
<name>A0A2G2XUJ8_CAPAN</name>
<reference evidence="1 2" key="2">
    <citation type="journal article" date="2017" name="Genome Biol.">
        <title>New reference genome sequences of hot pepper reveal the massive evolution of plant disease-resistance genes by retroduplication.</title>
        <authorList>
            <person name="Kim S."/>
            <person name="Park J."/>
            <person name="Yeom S.I."/>
            <person name="Kim Y.M."/>
            <person name="Seo E."/>
            <person name="Kim K.T."/>
            <person name="Kim M.S."/>
            <person name="Lee J.M."/>
            <person name="Cheong K."/>
            <person name="Shin H.S."/>
            <person name="Kim S.B."/>
            <person name="Han K."/>
            <person name="Lee J."/>
            <person name="Park M."/>
            <person name="Lee H.A."/>
            <person name="Lee H.Y."/>
            <person name="Lee Y."/>
            <person name="Oh S."/>
            <person name="Lee J.H."/>
            <person name="Choi E."/>
            <person name="Choi E."/>
            <person name="Lee S.E."/>
            <person name="Jeon J."/>
            <person name="Kim H."/>
            <person name="Choi G."/>
            <person name="Song H."/>
            <person name="Lee J."/>
            <person name="Lee S.C."/>
            <person name="Kwon J.K."/>
            <person name="Lee H.Y."/>
            <person name="Koo N."/>
            <person name="Hong Y."/>
            <person name="Kim R.W."/>
            <person name="Kang W.H."/>
            <person name="Huh J.H."/>
            <person name="Kang B.C."/>
            <person name="Yang T.J."/>
            <person name="Lee Y.H."/>
            <person name="Bennetzen J.L."/>
            <person name="Choi D."/>
        </authorList>
    </citation>
    <scope>NUCLEOTIDE SEQUENCE [LARGE SCALE GENOMIC DNA]</scope>
    <source>
        <strain evidence="2">cv. CM334</strain>
    </source>
</reference>
<evidence type="ECO:0000313" key="2">
    <source>
        <dbReference type="Proteomes" id="UP000222542"/>
    </source>
</evidence>
<proteinExistence type="predicted"/>
<sequence length="146" mass="16962">MQSGDLDYTSSDMVISYFMHSREKVNPTIINNDAHVLVYLMDVNADGFSPILRINVVETSFEKPMNSSPFLPWRPIVDDDLNDNENDDDHPINMKDDSTHMESFHWTRKMRKKTVERDSNQDIPSSTEPISIMIKYSPIRKSSKCY</sequence>
<gene>
    <name evidence="1" type="ORF">T459_35034</name>
</gene>